<name>A0A138ZWJ5_GONPJ</name>
<dbReference type="EMBL" id="KQ965938">
    <property type="protein sequence ID" value="KXS08867.1"/>
    <property type="molecule type" value="Genomic_DNA"/>
</dbReference>
<feature type="region of interest" description="Disordered" evidence="1">
    <location>
        <begin position="167"/>
        <end position="190"/>
    </location>
</feature>
<evidence type="ECO:0000256" key="1">
    <source>
        <dbReference type="SAM" id="MobiDB-lite"/>
    </source>
</evidence>
<dbReference type="Proteomes" id="UP000070544">
    <property type="component" value="Unassembled WGS sequence"/>
</dbReference>
<reference evidence="2 3" key="1">
    <citation type="journal article" date="2015" name="Genome Biol. Evol.">
        <title>Phylogenomic analyses indicate that early fungi evolved digesting cell walls of algal ancestors of land plants.</title>
        <authorList>
            <person name="Chang Y."/>
            <person name="Wang S."/>
            <person name="Sekimoto S."/>
            <person name="Aerts A.L."/>
            <person name="Choi C."/>
            <person name="Clum A."/>
            <person name="LaButti K.M."/>
            <person name="Lindquist E.A."/>
            <person name="Yee Ngan C."/>
            <person name="Ohm R.A."/>
            <person name="Salamov A.A."/>
            <person name="Grigoriev I.V."/>
            <person name="Spatafora J.W."/>
            <person name="Berbee M.L."/>
        </authorList>
    </citation>
    <scope>NUCLEOTIDE SEQUENCE [LARGE SCALE GENOMIC DNA]</scope>
    <source>
        <strain evidence="2 3">JEL478</strain>
    </source>
</reference>
<gene>
    <name evidence="2" type="ORF">M427DRAFT_39866</name>
</gene>
<proteinExistence type="predicted"/>
<keyword evidence="3" id="KW-1185">Reference proteome</keyword>
<dbReference type="OrthoDB" id="2173940at2759"/>
<sequence>MTPYNTYISMRRAITFTNSKGKLLTNADIVATFEGTPHVITQINSWLAVTRYYCVVPNTLSPTARTIDYQLALSTWRRGEGAVGGQKPGPCTAKMKEVKEMAKLWGEVYIPWINSVYDLNVSQGWTDDKKEQARKLIIEGTFFEQHTRAEMIAELATMLEITCKGSTGGKEKEKGNLSTSANLPAMDADPKTPQVTSIDMVYIV</sequence>
<evidence type="ECO:0000313" key="3">
    <source>
        <dbReference type="Proteomes" id="UP000070544"/>
    </source>
</evidence>
<evidence type="ECO:0000313" key="2">
    <source>
        <dbReference type="EMBL" id="KXS08867.1"/>
    </source>
</evidence>
<protein>
    <submittedName>
        <fullName evidence="2">Uncharacterized protein</fullName>
    </submittedName>
</protein>
<dbReference type="AlphaFoldDB" id="A0A138ZWJ5"/>
<organism evidence="2 3">
    <name type="scientific">Gonapodya prolifera (strain JEL478)</name>
    <name type="common">Monoblepharis prolifera</name>
    <dbReference type="NCBI Taxonomy" id="1344416"/>
    <lineage>
        <taxon>Eukaryota</taxon>
        <taxon>Fungi</taxon>
        <taxon>Fungi incertae sedis</taxon>
        <taxon>Chytridiomycota</taxon>
        <taxon>Chytridiomycota incertae sedis</taxon>
        <taxon>Monoblepharidomycetes</taxon>
        <taxon>Monoblepharidales</taxon>
        <taxon>Gonapodyaceae</taxon>
        <taxon>Gonapodya</taxon>
    </lineage>
</organism>
<accession>A0A138ZWJ5</accession>